<name>A0A3L9Y0J6_9RHOB</name>
<reference evidence="1 2" key="1">
    <citation type="submission" date="2018-10" db="EMBL/GenBank/DDBJ databases">
        <authorList>
            <person name="Jung H.S."/>
            <person name="Jeon C.O."/>
        </authorList>
    </citation>
    <scope>NUCLEOTIDE SEQUENCE [LARGE SCALE GENOMIC DNA]</scope>
    <source>
        <strain evidence="1 2">MA-7-27</strain>
    </source>
</reference>
<evidence type="ECO:0000313" key="1">
    <source>
        <dbReference type="EMBL" id="RMA40895.1"/>
    </source>
</evidence>
<sequence>MIWLMAKRPPSECEPFTQAMKDRVNELSERTGWGATAVRNHIERAKLPGWEHASQGRVNAIMSGQSQATVVSTVYNAVIAVLEDASRSGLALDTHQKDVRRVLVDDGFASGVQQLLDRFHHLSTMKALAALGAPSDLSHITVARVASGQQKSLKKKHYNFLSSVLEKLRNGKL</sequence>
<dbReference type="Proteomes" id="UP000281343">
    <property type="component" value="Unassembled WGS sequence"/>
</dbReference>
<keyword evidence="2" id="KW-1185">Reference proteome</keyword>
<dbReference type="AlphaFoldDB" id="A0A3L9Y0J6"/>
<proteinExistence type="predicted"/>
<comment type="caution">
    <text evidence="1">The sequence shown here is derived from an EMBL/GenBank/DDBJ whole genome shotgun (WGS) entry which is preliminary data.</text>
</comment>
<accession>A0A3L9Y0J6</accession>
<protein>
    <submittedName>
        <fullName evidence="1">Uncharacterized protein</fullName>
    </submittedName>
</protein>
<gene>
    <name evidence="1" type="ORF">D9R08_17190</name>
</gene>
<evidence type="ECO:0000313" key="2">
    <source>
        <dbReference type="Proteomes" id="UP000281343"/>
    </source>
</evidence>
<dbReference type="EMBL" id="RCNT01000010">
    <property type="protein sequence ID" value="RMA40895.1"/>
    <property type="molecule type" value="Genomic_DNA"/>
</dbReference>
<organism evidence="1 2">
    <name type="scientific">Rhodophyticola porphyridii</name>
    <dbReference type="NCBI Taxonomy" id="1852017"/>
    <lineage>
        <taxon>Bacteria</taxon>
        <taxon>Pseudomonadati</taxon>
        <taxon>Pseudomonadota</taxon>
        <taxon>Alphaproteobacteria</taxon>
        <taxon>Rhodobacterales</taxon>
        <taxon>Roseobacteraceae</taxon>
        <taxon>Rhodophyticola</taxon>
    </lineage>
</organism>